<dbReference type="InterPro" id="IPR054478">
    <property type="entry name" value="LTN1_UBC"/>
</dbReference>
<keyword evidence="11 15" id="KW-0863">Zinc-finger</keyword>
<dbReference type="EC" id="2.3.2.27" evidence="5 16"/>
<feature type="domain" description="RING-type" evidence="18">
    <location>
        <begin position="1626"/>
        <end position="1673"/>
    </location>
</feature>
<dbReference type="SUPFAM" id="SSF57850">
    <property type="entry name" value="RING/U-box"/>
    <property type="match status" value="1"/>
</dbReference>
<dbReference type="InterPro" id="IPR016024">
    <property type="entry name" value="ARM-type_fold"/>
</dbReference>
<evidence type="ECO:0000256" key="16">
    <source>
        <dbReference type="RuleBase" id="RU367090"/>
    </source>
</evidence>
<evidence type="ECO:0000313" key="19">
    <source>
        <dbReference type="Proteomes" id="UP000695000"/>
    </source>
</evidence>
<dbReference type="InterPro" id="IPR054477">
    <property type="entry name" value="LTN1_E3_ligase_6th"/>
</dbReference>
<keyword evidence="12 16" id="KW-0833">Ubl conjugation pathway</keyword>
<evidence type="ECO:0000256" key="3">
    <source>
        <dbReference type="ARBA" id="ARBA00004906"/>
    </source>
</evidence>
<dbReference type="Gene3D" id="1.25.10.10">
    <property type="entry name" value="Leucine-rich Repeat Variant"/>
    <property type="match status" value="1"/>
</dbReference>
<dbReference type="GeneID" id="108558441"/>
<sequence length="1676" mass="191544">MGGKQKQAQRTKNNARPSNSGRSAELLASTIPPFGTFSGLKETCFANAGFSLVPIDDIDSSVDSNFQLVLKKMSKKDGTTKLKALQEFTELIKNTDAETIKAVLPFWPRLYNNLSTDAEHRVREAAQLAQHQVVLKAKRNIAPYLKQLAGPWFTSQYDTYPPAASAATQSFSDAFPANKLQEAIIFCQEEILNYICDNLIIHTAQTLSNPKTNSLEDSKARYERVIISSLQGYALYLSKVPKKSIETVMELHQKIIMSAKFWKFGRNDVSSIRASWYMVLTAMFQMAPFLLENKAAQVTKAVFSNMDESDPAVLPNVWEAALLTITTIENWWKYINVDELFLPKLWKVLRQGGQGNATVIYPNLLPLLSHLPPNLDIESFYNNYFNNMRIGIQQKTIRSSQSESRALCVALIECLQYTILKNQSNLALCETLIDEQLLVAVEWSLENGQAAYKTLFNQISSLIQYWHRNVEPYPNYKTMCDRVWIKLKTLFENKIGLNEDYMARQIEFFLCLKSTTKPKKQLKVKFDGNDSKSGDDGQSQGETSTVSDEYLNCLNYLICSTCICCVNTIRRNAQPSIVDHLLYMVQEFENETLLKYLNSKVNSSENMIEVCTKIILPWIDDDSIRSRGVIDLLFIIFKYLKYEEKALVLKTLDKVPYEDCFGWCVAKCLSHPFNMDLEVQNWLGSKRVGDFLVRIMQYEIADESSPEFSLLLKQALTETFNGDLLIRKKSVFEIIESLSACLMSPHNHPMTIDTCASLGAYLAAIVYTESLKLAYSDKLLIALFTLSCCSDVDPETLSKDTIWEVNTAWQDIITLITGEIQQNELKILAETFAKIVEKKLFNAIETINSDEVVEKIVSFLNSVAKCKPLYVGELISLFMERTFIPLQAKILKLQIQLIEYLKGNLSDPYEPTNSKVDRDQFELIDEEKIAKYFTWKQIMLSVISSPIDEDDYCESDDGNTGNILLKLAENTENMISGLLYDIALLESVNQNLKSVRHYDKLDGQLANIKDKLVNILDHIDSVTKDKIGGILVHKAGEEGWLWANTVQLWFVELSKVPATKVYDKLLPSMNTKLGKLHLTQILGSNLSYDNVHCKVGPVGSVVILRSLLHCDEIDVQIAEVFNKIQKLRDEDMGRYFYNINFTNWSQVQTAIEIMRMFTVLVDTRNNKQLNSRQWDFILVSLANWSGKLNEIKSTCDNIQIAAFILSIVKLFATITQYIEELAKEQPANSLVDEWKNVFVIPITTDIMKIWLYLSEKYECKVNKISITDLVFLHELGNVIGHVNANHIFQTHIAGMPKWSKVLKQCCTLLINSEHSLQLWGYNMLITLSSGLIEVDSKSVDTNTPHEKGMIFEQFKDLLVRTHNIVSIMLHDFKLGEDSCRVEPYTDSYTYTFGYLLIWDVLLNLCEKSSRELRFQYADWLRKEELLNSLLSSIFKLMPTDVLRYTEGKTKPFFECFVEKPKLLLGEEINSDKLERFVCWIYASTLAQLPASVRQWWTNAEARTSQIVERVTTAYVSPSLCSQELTDVSEHETTFKNMVVKVHPYAREVIAVYTVDDSQMELVMALPTNYPLCGPDVQCNRQIGGISHKPWLMQLKMCVLHQNGRIWDALSLWNNNLDKKFDGVEECYICFAVLHPGTYQLPKLSCKTCRKKFHAACLYKWFSTSNKSTCPICRNLF</sequence>
<evidence type="ECO:0000256" key="15">
    <source>
        <dbReference type="PROSITE-ProRule" id="PRU00175"/>
    </source>
</evidence>
<evidence type="ECO:0000313" key="20">
    <source>
        <dbReference type="RefSeq" id="XP_017770844.1"/>
    </source>
</evidence>
<comment type="pathway">
    <text evidence="3 16">Protein modification; protein ubiquitination.</text>
</comment>
<reference evidence="20" key="1">
    <citation type="submission" date="2025-08" db="UniProtKB">
        <authorList>
            <consortium name="RefSeq"/>
        </authorList>
    </citation>
    <scope>IDENTIFICATION</scope>
    <source>
        <tissue evidence="20">Whole Larva</tissue>
    </source>
</reference>
<comment type="subunit">
    <text evidence="16">Component of the ribosome quality control complex (RQC).</text>
</comment>
<comment type="subcellular location">
    <subcellularLocation>
        <location evidence="2">Cytoplasm</location>
        <location evidence="2">Cytosol</location>
    </subcellularLocation>
</comment>
<dbReference type="InterPro" id="IPR013083">
    <property type="entry name" value="Znf_RING/FYVE/PHD"/>
</dbReference>
<dbReference type="PROSITE" id="PS50089">
    <property type="entry name" value="ZF_RING_2"/>
    <property type="match status" value="1"/>
</dbReference>
<proteinExistence type="inferred from homology"/>
<dbReference type="InterPro" id="IPR001841">
    <property type="entry name" value="Znf_RING"/>
</dbReference>
<evidence type="ECO:0000256" key="7">
    <source>
        <dbReference type="ARBA" id="ARBA00022490"/>
    </source>
</evidence>
<keyword evidence="19" id="KW-1185">Reference proteome</keyword>
<evidence type="ECO:0000256" key="1">
    <source>
        <dbReference type="ARBA" id="ARBA00000900"/>
    </source>
</evidence>
<dbReference type="SMART" id="SM00744">
    <property type="entry name" value="RINGv"/>
    <property type="match status" value="1"/>
</dbReference>
<dbReference type="InterPro" id="IPR039804">
    <property type="entry name" value="RING-CH-C4HC3_LTN1"/>
</dbReference>
<keyword evidence="13 16" id="KW-0862">Zinc</keyword>
<dbReference type="Pfam" id="PF23009">
    <property type="entry name" value="UBC_like"/>
    <property type="match status" value="1"/>
</dbReference>
<evidence type="ECO:0000256" key="9">
    <source>
        <dbReference type="ARBA" id="ARBA00022723"/>
    </source>
</evidence>
<evidence type="ECO:0000256" key="14">
    <source>
        <dbReference type="ARBA" id="ARBA00032366"/>
    </source>
</evidence>
<organism evidence="19 20">
    <name type="scientific">Nicrophorus vespilloides</name>
    <name type="common">Boreal carrion beetle</name>
    <dbReference type="NCBI Taxonomy" id="110193"/>
    <lineage>
        <taxon>Eukaryota</taxon>
        <taxon>Metazoa</taxon>
        <taxon>Ecdysozoa</taxon>
        <taxon>Arthropoda</taxon>
        <taxon>Hexapoda</taxon>
        <taxon>Insecta</taxon>
        <taxon>Pterygota</taxon>
        <taxon>Neoptera</taxon>
        <taxon>Endopterygota</taxon>
        <taxon>Coleoptera</taxon>
        <taxon>Polyphaga</taxon>
        <taxon>Staphyliniformia</taxon>
        <taxon>Silphidae</taxon>
        <taxon>Nicrophorinae</taxon>
        <taxon>Nicrophorus</taxon>
    </lineage>
</organism>
<evidence type="ECO:0000259" key="18">
    <source>
        <dbReference type="PROSITE" id="PS50089"/>
    </source>
</evidence>
<dbReference type="Pfam" id="PF22958">
    <property type="entry name" value="Ltn1_1st"/>
    <property type="match status" value="1"/>
</dbReference>
<dbReference type="PANTHER" id="PTHR12389:SF0">
    <property type="entry name" value="E3 UBIQUITIN-PROTEIN LIGASE LISTERIN"/>
    <property type="match status" value="1"/>
</dbReference>
<dbReference type="Proteomes" id="UP000695000">
    <property type="component" value="Unplaced"/>
</dbReference>
<protein>
    <recommendedName>
        <fullName evidence="6 16">E3 ubiquitin-protein ligase listerin</fullName>
        <ecNumber evidence="5 16">2.3.2.27</ecNumber>
    </recommendedName>
    <alternativeName>
        <fullName evidence="14 16">RING-type E3 ubiquitin transferase listerin</fullName>
    </alternativeName>
</protein>
<evidence type="ECO:0000256" key="5">
    <source>
        <dbReference type="ARBA" id="ARBA00012483"/>
    </source>
</evidence>
<dbReference type="CDD" id="cd16491">
    <property type="entry name" value="RING-CH-C4HC3_LTN1"/>
    <property type="match status" value="1"/>
</dbReference>
<comment type="function">
    <text evidence="16">E3 ubiquitin-protein ligase. Component of the ribosome quality control complex (RQC), a ribosome-associated complex that mediates ubiquitination and extraction of incompletely synthesized nascent chains for proteasomal degradation.</text>
</comment>
<evidence type="ECO:0000256" key="8">
    <source>
        <dbReference type="ARBA" id="ARBA00022679"/>
    </source>
</evidence>
<feature type="region of interest" description="Disordered" evidence="17">
    <location>
        <begin position="1"/>
        <end position="23"/>
    </location>
</feature>
<dbReference type="RefSeq" id="XP_017770844.1">
    <property type="nucleotide sequence ID" value="XM_017915355.1"/>
</dbReference>
<evidence type="ECO:0000256" key="11">
    <source>
        <dbReference type="ARBA" id="ARBA00022771"/>
    </source>
</evidence>
<dbReference type="Pfam" id="PF22999">
    <property type="entry name" value="LTN1_E3_ligase_6th"/>
    <property type="match status" value="1"/>
</dbReference>
<feature type="compositionally biased region" description="Polar residues" evidence="17">
    <location>
        <begin position="1"/>
        <end position="22"/>
    </location>
</feature>
<dbReference type="InterPro" id="IPR011989">
    <property type="entry name" value="ARM-like"/>
</dbReference>
<evidence type="ECO:0000256" key="6">
    <source>
        <dbReference type="ARBA" id="ARBA00017157"/>
    </source>
</evidence>
<comment type="catalytic activity">
    <reaction evidence="1 16">
        <text>S-ubiquitinyl-[E2 ubiquitin-conjugating enzyme]-L-cysteine + [acceptor protein]-L-lysine = [E2 ubiquitin-conjugating enzyme]-L-cysteine + N(6)-ubiquitinyl-[acceptor protein]-L-lysine.</text>
        <dbReference type="EC" id="2.3.2.27"/>
    </reaction>
</comment>
<keyword evidence="10" id="KW-0677">Repeat</keyword>
<evidence type="ECO:0000256" key="10">
    <source>
        <dbReference type="ARBA" id="ARBA00022737"/>
    </source>
</evidence>
<evidence type="ECO:0000256" key="2">
    <source>
        <dbReference type="ARBA" id="ARBA00004514"/>
    </source>
</evidence>
<dbReference type="SUPFAM" id="SSF48371">
    <property type="entry name" value="ARM repeat"/>
    <property type="match status" value="1"/>
</dbReference>
<dbReference type="PANTHER" id="PTHR12389">
    <property type="entry name" value="ZINC FINGER PROTEIN 294"/>
    <property type="match status" value="1"/>
</dbReference>
<dbReference type="InterPro" id="IPR039795">
    <property type="entry name" value="LTN1/Rkr1"/>
</dbReference>
<comment type="similarity">
    <text evidence="4 16">Belongs to the LTN1 family.</text>
</comment>
<dbReference type="InterPro" id="IPR054476">
    <property type="entry name" value="Ltn1_N"/>
</dbReference>
<dbReference type="Gene3D" id="3.30.40.10">
    <property type="entry name" value="Zinc/RING finger domain, C3HC4 (zinc finger)"/>
    <property type="match status" value="1"/>
</dbReference>
<keyword evidence="9 16" id="KW-0479">Metal-binding</keyword>
<evidence type="ECO:0000256" key="13">
    <source>
        <dbReference type="ARBA" id="ARBA00022833"/>
    </source>
</evidence>
<accession>A0ABM1M8E4</accession>
<evidence type="ECO:0000256" key="17">
    <source>
        <dbReference type="SAM" id="MobiDB-lite"/>
    </source>
</evidence>
<keyword evidence="8 16" id="KW-0808">Transferase</keyword>
<dbReference type="InterPro" id="IPR011016">
    <property type="entry name" value="Znf_RING-CH"/>
</dbReference>
<evidence type="ECO:0000256" key="4">
    <source>
        <dbReference type="ARBA" id="ARBA00007997"/>
    </source>
</evidence>
<evidence type="ECO:0000256" key="12">
    <source>
        <dbReference type="ARBA" id="ARBA00022786"/>
    </source>
</evidence>
<keyword evidence="7" id="KW-0963">Cytoplasm</keyword>
<dbReference type="Pfam" id="PF13639">
    <property type="entry name" value="zf-RING_2"/>
    <property type="match status" value="1"/>
</dbReference>
<gene>
    <name evidence="20" type="primary">LOC108558441</name>
</gene>
<name>A0ABM1M8E4_NICVS</name>